<name>A0A316W9D0_9FLAO</name>
<feature type="transmembrane region" description="Helical" evidence="1">
    <location>
        <begin position="6"/>
        <end position="24"/>
    </location>
</feature>
<organism evidence="2 3">
    <name type="scientific">Chryseobacterium viscerum</name>
    <dbReference type="NCBI Taxonomy" id="1037377"/>
    <lineage>
        <taxon>Bacteria</taxon>
        <taxon>Pseudomonadati</taxon>
        <taxon>Bacteroidota</taxon>
        <taxon>Flavobacteriia</taxon>
        <taxon>Flavobacteriales</taxon>
        <taxon>Weeksellaceae</taxon>
        <taxon>Chryseobacterium group</taxon>
        <taxon>Chryseobacterium</taxon>
    </lineage>
</organism>
<dbReference type="AlphaFoldDB" id="A0A316W9D0"/>
<keyword evidence="1" id="KW-0812">Transmembrane</keyword>
<evidence type="ECO:0000313" key="2">
    <source>
        <dbReference type="EMBL" id="PWN57550.1"/>
    </source>
</evidence>
<keyword evidence="1" id="KW-0472">Membrane</keyword>
<dbReference type="EMBL" id="PPEG02000022">
    <property type="protein sequence ID" value="PWN57550.1"/>
    <property type="molecule type" value="Genomic_DNA"/>
</dbReference>
<accession>A0A316W9D0</accession>
<proteinExistence type="predicted"/>
<gene>
    <name evidence="2" type="ORF">C1634_025585</name>
</gene>
<dbReference type="Proteomes" id="UP000236413">
    <property type="component" value="Unassembled WGS sequence"/>
</dbReference>
<protein>
    <submittedName>
        <fullName evidence="2">Uncharacterized protein</fullName>
    </submittedName>
</protein>
<evidence type="ECO:0000256" key="1">
    <source>
        <dbReference type="SAM" id="Phobius"/>
    </source>
</evidence>
<reference evidence="2 3" key="1">
    <citation type="submission" date="2018-04" db="EMBL/GenBank/DDBJ databases">
        <title>Chryseobacterium oncorhynchi 701B-08T from rainbow trout, and Chryseobacterium viscerum 687B-08T from diseased fish.</title>
        <authorList>
            <person name="Jeong J.-J."/>
            <person name="Lee Y.J."/>
            <person name="Pathiraja D."/>
            <person name="Park B."/>
            <person name="Choi I.-G."/>
            <person name="Kim K.D."/>
        </authorList>
    </citation>
    <scope>NUCLEOTIDE SEQUENCE [LARGE SCALE GENOMIC DNA]</scope>
    <source>
        <strain evidence="2 3">687B-08</strain>
    </source>
</reference>
<evidence type="ECO:0000313" key="3">
    <source>
        <dbReference type="Proteomes" id="UP000236413"/>
    </source>
</evidence>
<feature type="transmembrane region" description="Helical" evidence="1">
    <location>
        <begin position="44"/>
        <end position="65"/>
    </location>
</feature>
<keyword evidence="1" id="KW-1133">Transmembrane helix</keyword>
<comment type="caution">
    <text evidence="2">The sequence shown here is derived from an EMBL/GenBank/DDBJ whole genome shotgun (WGS) entry which is preliminary data.</text>
</comment>
<sequence length="66" mass="7830">MGIFEFIFQQILINLIGNGIYFLFRKLIGDKRNYKEIQDQTAGYIKFFTGVAFIFIIIVLMKKFIK</sequence>